<feature type="region of interest" description="Disordered" evidence="1">
    <location>
        <begin position="1"/>
        <end position="82"/>
    </location>
</feature>
<evidence type="ECO:0000313" key="4">
    <source>
        <dbReference type="Proteomes" id="UP000188235"/>
    </source>
</evidence>
<keyword evidence="2" id="KW-0812">Transmembrane</keyword>
<feature type="transmembrane region" description="Helical" evidence="2">
    <location>
        <begin position="88"/>
        <end position="109"/>
    </location>
</feature>
<feature type="region of interest" description="Disordered" evidence="1">
    <location>
        <begin position="114"/>
        <end position="160"/>
    </location>
</feature>
<organism evidence="3 4">
    <name type="scientific">Tessaracoccus flavescens</name>
    <dbReference type="NCBI Taxonomy" id="399497"/>
    <lineage>
        <taxon>Bacteria</taxon>
        <taxon>Bacillati</taxon>
        <taxon>Actinomycetota</taxon>
        <taxon>Actinomycetes</taxon>
        <taxon>Propionibacteriales</taxon>
        <taxon>Propionibacteriaceae</taxon>
        <taxon>Tessaracoccus</taxon>
    </lineage>
</organism>
<feature type="compositionally biased region" description="Pro residues" evidence="1">
    <location>
        <begin position="128"/>
        <end position="138"/>
    </location>
</feature>
<proteinExistence type="predicted"/>
<feature type="compositionally biased region" description="Low complexity" evidence="1">
    <location>
        <begin position="18"/>
        <end position="37"/>
    </location>
</feature>
<keyword evidence="4" id="KW-1185">Reference proteome</keyword>
<dbReference type="STRING" id="399497.BW733_02920"/>
<evidence type="ECO:0008006" key="5">
    <source>
        <dbReference type="Google" id="ProtNLM"/>
    </source>
</evidence>
<dbReference type="Proteomes" id="UP000188235">
    <property type="component" value="Chromosome"/>
</dbReference>
<sequence>MTQGNWPGPQGHPQWNRPGQGWNQPQGWQNPQAPAQWGQPWRAPGPQQGLQQQGYQQQGYQQPPGFQQGFQPGYPPPQWRPPKKRSGFGGVLFVIFAVVVCLVIGAQVYRAVTEAESVRTERPSEPVVTPPEEPSPEPLDPDEVSGEPTTVQPEGLPERQWDALLPPDSTDPEWMTLQQSPLYAMEVPVIDGCPDLELAANLTDLERIATAQMDCLQAAYRPILEELGYDSSEIPIYFYEGRSVDTPCGEVAAPALYCSAQGGAIYFGEDALNGASWVDFGTKDVAGHEYGHHLQAKAGLFHAEYAVGADNETARRIELQATCWGYASLSHDTSVDIDERKFEEFEPFLRALIEDGIHGSKDSNAYWGIRGLYSGTLGNCNTWTAASADVD</sequence>
<protein>
    <recommendedName>
        <fullName evidence="5">Neutral zinc metallopeptidase</fullName>
    </recommendedName>
</protein>
<evidence type="ECO:0000313" key="3">
    <source>
        <dbReference type="EMBL" id="AQP49942.1"/>
    </source>
</evidence>
<evidence type="ECO:0000256" key="2">
    <source>
        <dbReference type="SAM" id="Phobius"/>
    </source>
</evidence>
<evidence type="ECO:0000256" key="1">
    <source>
        <dbReference type="SAM" id="MobiDB-lite"/>
    </source>
</evidence>
<name>A0A1Q2CUZ8_9ACTN</name>
<reference evidence="3 4" key="1">
    <citation type="journal article" date="2008" name="Int. J. Syst. Evol. Microbiol.">
        <title>Tessaracoccus flavescens sp. nov., isolated from marine sediment.</title>
        <authorList>
            <person name="Lee D.W."/>
            <person name="Lee S.D."/>
        </authorList>
    </citation>
    <scope>NUCLEOTIDE SEQUENCE [LARGE SCALE GENOMIC DNA]</scope>
    <source>
        <strain evidence="3 4">SST-39T</strain>
    </source>
</reference>
<dbReference type="RefSeq" id="WP_077347739.1">
    <property type="nucleotide sequence ID" value="NZ_CP019607.1"/>
</dbReference>
<keyword evidence="2" id="KW-0472">Membrane</keyword>
<dbReference type="EMBL" id="CP019607">
    <property type="protein sequence ID" value="AQP49942.1"/>
    <property type="molecule type" value="Genomic_DNA"/>
</dbReference>
<gene>
    <name evidence="3" type="ORF">BW733_02920</name>
</gene>
<dbReference type="AlphaFoldDB" id="A0A1Q2CUZ8"/>
<feature type="compositionally biased region" description="Low complexity" evidence="1">
    <location>
        <begin position="44"/>
        <end position="72"/>
    </location>
</feature>
<dbReference type="KEGG" id="tfa:BW733_02920"/>
<accession>A0A1Q2CUZ8</accession>
<dbReference type="OrthoDB" id="9774900at2"/>
<keyword evidence="2" id="KW-1133">Transmembrane helix</keyword>